<name>A0A0A9DME3_ARUDO</name>
<evidence type="ECO:0000313" key="1">
    <source>
        <dbReference type="EMBL" id="JAD87853.1"/>
    </source>
</evidence>
<accession>A0A0A9DME3</accession>
<dbReference type="AlphaFoldDB" id="A0A0A9DME3"/>
<reference evidence="1" key="1">
    <citation type="submission" date="2014-09" db="EMBL/GenBank/DDBJ databases">
        <authorList>
            <person name="Magalhaes I.L.F."/>
            <person name="Oliveira U."/>
            <person name="Santos F.R."/>
            <person name="Vidigal T.H.D.A."/>
            <person name="Brescovit A.D."/>
            <person name="Santos A.J."/>
        </authorList>
    </citation>
    <scope>NUCLEOTIDE SEQUENCE</scope>
    <source>
        <tissue evidence="1">Shoot tissue taken approximately 20 cm above the soil surface</tissue>
    </source>
</reference>
<proteinExistence type="predicted"/>
<protein>
    <submittedName>
        <fullName evidence="1">Uncharacterized protein</fullName>
    </submittedName>
</protein>
<organism evidence="1">
    <name type="scientific">Arundo donax</name>
    <name type="common">Giant reed</name>
    <name type="synonym">Donax arundinaceus</name>
    <dbReference type="NCBI Taxonomy" id="35708"/>
    <lineage>
        <taxon>Eukaryota</taxon>
        <taxon>Viridiplantae</taxon>
        <taxon>Streptophyta</taxon>
        <taxon>Embryophyta</taxon>
        <taxon>Tracheophyta</taxon>
        <taxon>Spermatophyta</taxon>
        <taxon>Magnoliopsida</taxon>
        <taxon>Liliopsida</taxon>
        <taxon>Poales</taxon>
        <taxon>Poaceae</taxon>
        <taxon>PACMAD clade</taxon>
        <taxon>Arundinoideae</taxon>
        <taxon>Arundineae</taxon>
        <taxon>Arundo</taxon>
    </lineage>
</organism>
<dbReference type="EMBL" id="GBRH01210042">
    <property type="protein sequence ID" value="JAD87853.1"/>
    <property type="molecule type" value="Transcribed_RNA"/>
</dbReference>
<sequence length="51" mass="6089">MFSFLRLPDYQVVLVVSHFKKNICTWFPLAVHRARSFGCMFRKLQAGWKLD</sequence>
<reference evidence="1" key="2">
    <citation type="journal article" date="2015" name="Data Brief">
        <title>Shoot transcriptome of the giant reed, Arundo donax.</title>
        <authorList>
            <person name="Barrero R.A."/>
            <person name="Guerrero F.D."/>
            <person name="Moolhuijzen P."/>
            <person name="Goolsby J.A."/>
            <person name="Tidwell J."/>
            <person name="Bellgard S.E."/>
            <person name="Bellgard M.I."/>
        </authorList>
    </citation>
    <scope>NUCLEOTIDE SEQUENCE</scope>
    <source>
        <tissue evidence="1">Shoot tissue taken approximately 20 cm above the soil surface</tissue>
    </source>
</reference>